<dbReference type="CDD" id="cd00067">
    <property type="entry name" value="GAL4"/>
    <property type="match status" value="1"/>
</dbReference>
<comment type="caution">
    <text evidence="8">The sequence shown here is derived from an EMBL/GenBank/DDBJ whole genome shotgun (WGS) entry which is preliminary data.</text>
</comment>
<keyword evidence="3" id="KW-0238">DNA-binding</keyword>
<organism evidence="8 9">
    <name type="scientific">Endocarpon pusillum</name>
    <dbReference type="NCBI Taxonomy" id="364733"/>
    <lineage>
        <taxon>Eukaryota</taxon>
        <taxon>Fungi</taxon>
        <taxon>Dikarya</taxon>
        <taxon>Ascomycota</taxon>
        <taxon>Pezizomycotina</taxon>
        <taxon>Eurotiomycetes</taxon>
        <taxon>Chaetothyriomycetidae</taxon>
        <taxon>Verrucariales</taxon>
        <taxon>Verrucariaceae</taxon>
        <taxon>Endocarpon</taxon>
    </lineage>
</organism>
<evidence type="ECO:0000256" key="3">
    <source>
        <dbReference type="ARBA" id="ARBA00023125"/>
    </source>
</evidence>
<keyword evidence="5" id="KW-0539">Nucleus</keyword>
<reference evidence="8" key="1">
    <citation type="submission" date="2020-02" db="EMBL/GenBank/DDBJ databases">
        <authorList>
            <person name="Palmer J.M."/>
        </authorList>
    </citation>
    <scope>NUCLEOTIDE SEQUENCE</scope>
    <source>
        <strain evidence="8">EPUS1.4</strain>
        <tissue evidence="8">Thallus</tissue>
    </source>
</reference>
<dbReference type="InterPro" id="IPR036864">
    <property type="entry name" value="Zn2-C6_fun-type_DNA-bd_sf"/>
</dbReference>
<dbReference type="InterPro" id="IPR021858">
    <property type="entry name" value="Fun_TF"/>
</dbReference>
<evidence type="ECO:0000256" key="2">
    <source>
        <dbReference type="ARBA" id="ARBA00023015"/>
    </source>
</evidence>
<dbReference type="GO" id="GO:0000976">
    <property type="term" value="F:transcription cis-regulatory region binding"/>
    <property type="evidence" value="ECO:0007669"/>
    <property type="project" value="TreeGrafter"/>
</dbReference>
<dbReference type="Pfam" id="PF00172">
    <property type="entry name" value="Zn_clus"/>
    <property type="match status" value="1"/>
</dbReference>
<dbReference type="AlphaFoldDB" id="A0A8H7A9V2"/>
<keyword evidence="2" id="KW-0805">Transcription regulation</keyword>
<feature type="domain" description="Zn(2)-C6 fungal-type" evidence="7">
    <location>
        <begin position="88"/>
        <end position="116"/>
    </location>
</feature>
<protein>
    <recommendedName>
        <fullName evidence="7">Zn(2)-C6 fungal-type domain-containing protein</fullName>
    </recommendedName>
</protein>
<sequence length="716" mass="79591">MDEWYFVIQKREGAEYTKGNMTTLAGPLTVLLSHTFVSFLSRVGMARGLDQLRLKGCTSPSVVHFTLRLSFARCGRGSTDMETRSQNGCWTCRIRKIKCDEKRPICTECLGMGLQCHSPGQKPAWMDRGARQKAQAAKIKQKVAEVVRQRRAIANPGQHRILSKHVPSDTAAATDTPNPSASSIIDEGDQCHTAVAFDQQFLSPSHMQPDAHSFDPTHKDGIVLNPCYRPVAEDTITEYAASLNTPAVISGDGFGMADVGCLNQNSFNFGIGNPVMPQTMPSIRMGDMLPAFQTNIYTSYPVETPALSISNVEDASLLAQYLIRTFDWQFPFCSASPTAFNSGHLVWLMAKSRPLFLTTLALSSSYLSVENRLAQPSSQSVHEERTRRYDVAWQEYQIALRSSQSGCDVSVLACTVQFIYAHLLHAERTGWRSHLQASSCTITTWIDSLLSKNQSTTMAPEDKSRIFFLASMIRFDILSVLTRGVAPTSSDRYKNVLAGSDPLIDLQPVAGSENWVFIVLLDVFALRDWKRARQLTGLLSLWDLTSRAQKINEHLDRGIATNLERMEKLVQKPKLDLEEGSPLLQYESNILVVTHIFACAVSVLLEVVVSGARLQLPDVRRKVDRAIESFALIDDPKLLHVLGWSFFVVGCLTEVEQHDLFRNLMSSSTSNGSASLENILEAMKTCWALRDNGDFGADDFDFSQIGNYLLLDPLIA</sequence>
<feature type="compositionally biased region" description="Polar residues" evidence="6">
    <location>
        <begin position="171"/>
        <end position="183"/>
    </location>
</feature>
<dbReference type="GO" id="GO:0005634">
    <property type="term" value="C:nucleus"/>
    <property type="evidence" value="ECO:0007669"/>
    <property type="project" value="UniProtKB-SubCell"/>
</dbReference>
<evidence type="ECO:0000256" key="5">
    <source>
        <dbReference type="ARBA" id="ARBA00023242"/>
    </source>
</evidence>
<feature type="region of interest" description="Disordered" evidence="6">
    <location>
        <begin position="164"/>
        <end position="185"/>
    </location>
</feature>
<dbReference type="GO" id="GO:0000981">
    <property type="term" value="F:DNA-binding transcription factor activity, RNA polymerase II-specific"/>
    <property type="evidence" value="ECO:0007669"/>
    <property type="project" value="InterPro"/>
</dbReference>
<proteinExistence type="predicted"/>
<evidence type="ECO:0000313" key="8">
    <source>
        <dbReference type="EMBL" id="KAF7503256.1"/>
    </source>
</evidence>
<comment type="subcellular location">
    <subcellularLocation>
        <location evidence="1">Nucleus</location>
    </subcellularLocation>
</comment>
<dbReference type="PROSITE" id="PS50048">
    <property type="entry name" value="ZN2_CY6_FUNGAL_2"/>
    <property type="match status" value="1"/>
</dbReference>
<evidence type="ECO:0000256" key="6">
    <source>
        <dbReference type="SAM" id="MobiDB-lite"/>
    </source>
</evidence>
<evidence type="ECO:0000313" key="9">
    <source>
        <dbReference type="Proteomes" id="UP000606974"/>
    </source>
</evidence>
<dbReference type="Gene3D" id="4.10.240.10">
    <property type="entry name" value="Zn(2)-C6 fungal-type DNA-binding domain"/>
    <property type="match status" value="1"/>
</dbReference>
<dbReference type="EMBL" id="JAACFV010000188">
    <property type="protein sequence ID" value="KAF7503256.1"/>
    <property type="molecule type" value="Genomic_DNA"/>
</dbReference>
<keyword evidence="4" id="KW-0804">Transcription</keyword>
<dbReference type="PANTHER" id="PTHR37534">
    <property type="entry name" value="TRANSCRIPTIONAL ACTIVATOR PROTEIN UGA3"/>
    <property type="match status" value="1"/>
</dbReference>
<gene>
    <name evidence="8" type="ORF">GJ744_004047</name>
</gene>
<dbReference type="SMART" id="SM00066">
    <property type="entry name" value="GAL4"/>
    <property type="match status" value="1"/>
</dbReference>
<dbReference type="SUPFAM" id="SSF57701">
    <property type="entry name" value="Zn2/Cys6 DNA-binding domain"/>
    <property type="match status" value="1"/>
</dbReference>
<name>A0A8H7A9V2_9EURO</name>
<dbReference type="PANTHER" id="PTHR37534:SF26">
    <property type="entry name" value="TRANSCRIPTION FACTOR, PUTATIVE-RELATED"/>
    <property type="match status" value="1"/>
</dbReference>
<dbReference type="InterPro" id="IPR001138">
    <property type="entry name" value="Zn2Cys6_DnaBD"/>
</dbReference>
<dbReference type="Proteomes" id="UP000606974">
    <property type="component" value="Unassembled WGS sequence"/>
</dbReference>
<evidence type="ECO:0000256" key="4">
    <source>
        <dbReference type="ARBA" id="ARBA00023163"/>
    </source>
</evidence>
<keyword evidence="9" id="KW-1185">Reference proteome</keyword>
<evidence type="ECO:0000259" key="7">
    <source>
        <dbReference type="PROSITE" id="PS50048"/>
    </source>
</evidence>
<evidence type="ECO:0000256" key="1">
    <source>
        <dbReference type="ARBA" id="ARBA00004123"/>
    </source>
</evidence>
<dbReference type="Pfam" id="PF11951">
    <property type="entry name" value="Fungal_trans_2"/>
    <property type="match status" value="1"/>
</dbReference>
<dbReference type="GO" id="GO:0045944">
    <property type="term" value="P:positive regulation of transcription by RNA polymerase II"/>
    <property type="evidence" value="ECO:0007669"/>
    <property type="project" value="TreeGrafter"/>
</dbReference>
<dbReference type="PROSITE" id="PS00463">
    <property type="entry name" value="ZN2_CY6_FUNGAL_1"/>
    <property type="match status" value="1"/>
</dbReference>
<dbReference type="GO" id="GO:0008270">
    <property type="term" value="F:zinc ion binding"/>
    <property type="evidence" value="ECO:0007669"/>
    <property type="project" value="InterPro"/>
</dbReference>
<accession>A0A8H7A9V2</accession>
<dbReference type="OrthoDB" id="5213892at2759"/>